<keyword evidence="1" id="KW-0805">Transcription regulation</keyword>
<accession>V5SIN9</accession>
<dbReference type="SMART" id="SM00421">
    <property type="entry name" value="HTH_LUXR"/>
    <property type="match status" value="1"/>
</dbReference>
<evidence type="ECO:0000256" key="3">
    <source>
        <dbReference type="ARBA" id="ARBA00023163"/>
    </source>
</evidence>
<name>V5SIN9_9HYPH</name>
<dbReference type="KEGG" id="hni:W911_16215"/>
<dbReference type="GO" id="GO:0006355">
    <property type="term" value="P:regulation of DNA-templated transcription"/>
    <property type="evidence" value="ECO:0007669"/>
    <property type="project" value="InterPro"/>
</dbReference>
<dbReference type="OrthoDB" id="7444822at2"/>
<dbReference type="EMBL" id="CP006912">
    <property type="protein sequence ID" value="AHB50408.1"/>
    <property type="molecule type" value="Genomic_DNA"/>
</dbReference>
<dbReference type="PROSITE" id="PS00622">
    <property type="entry name" value="HTH_LUXR_1"/>
    <property type="match status" value="1"/>
</dbReference>
<feature type="domain" description="HTH luxR-type" evidence="4">
    <location>
        <begin position="307"/>
        <end position="372"/>
    </location>
</feature>
<keyword evidence="6" id="KW-1185">Reference proteome</keyword>
<dbReference type="PROSITE" id="PS50043">
    <property type="entry name" value="HTH_LUXR_2"/>
    <property type="match status" value="1"/>
</dbReference>
<proteinExistence type="predicted"/>
<dbReference type="RefSeq" id="WP_023788543.1">
    <property type="nucleotide sequence ID" value="NC_022997.1"/>
</dbReference>
<dbReference type="InterPro" id="IPR000792">
    <property type="entry name" value="Tscrpt_reg_LuxR_C"/>
</dbReference>
<organism evidence="5 6">
    <name type="scientific">Hyphomicrobium nitrativorans NL23</name>
    <dbReference type="NCBI Taxonomy" id="1029756"/>
    <lineage>
        <taxon>Bacteria</taxon>
        <taxon>Pseudomonadati</taxon>
        <taxon>Pseudomonadota</taxon>
        <taxon>Alphaproteobacteria</taxon>
        <taxon>Hyphomicrobiales</taxon>
        <taxon>Hyphomicrobiaceae</taxon>
        <taxon>Hyphomicrobium</taxon>
    </lineage>
</organism>
<evidence type="ECO:0000313" key="6">
    <source>
        <dbReference type="Proteomes" id="UP000018542"/>
    </source>
</evidence>
<protein>
    <recommendedName>
        <fullName evidence="4">HTH luxR-type domain-containing protein</fullName>
    </recommendedName>
</protein>
<evidence type="ECO:0000313" key="5">
    <source>
        <dbReference type="EMBL" id="AHB50408.1"/>
    </source>
</evidence>
<dbReference type="HOGENOM" id="CLU_037939_6_0_5"/>
<dbReference type="AlphaFoldDB" id="V5SIN9"/>
<gene>
    <name evidence="5" type="ORF">W911_16215</name>
</gene>
<dbReference type="InterPro" id="IPR036388">
    <property type="entry name" value="WH-like_DNA-bd_sf"/>
</dbReference>
<keyword evidence="3" id="KW-0804">Transcription</keyword>
<dbReference type="Pfam" id="PF00196">
    <property type="entry name" value="GerE"/>
    <property type="match status" value="1"/>
</dbReference>
<dbReference type="SUPFAM" id="SSF46894">
    <property type="entry name" value="C-terminal effector domain of the bipartite response regulators"/>
    <property type="match status" value="1"/>
</dbReference>
<dbReference type="STRING" id="1029756.W911_16215"/>
<dbReference type="Proteomes" id="UP000018542">
    <property type="component" value="Chromosome"/>
</dbReference>
<reference evidence="5 6" key="1">
    <citation type="journal article" date="2014" name="Genome Announc.">
        <title>Complete Genome Sequence of Hyphomicrobium nitrativorans Strain NL23, a Denitrifying Bacterium Isolated from Biofilm of a Methanol-Fed Denitrification System Treating Seawater at the Montreal Biodome.</title>
        <authorList>
            <person name="Martineau C."/>
            <person name="Villeneuve C."/>
            <person name="Mauffrey F."/>
            <person name="Villemur R."/>
        </authorList>
    </citation>
    <scope>NUCLEOTIDE SEQUENCE [LARGE SCALE GENOMIC DNA]</scope>
    <source>
        <strain evidence="5">NL23</strain>
    </source>
</reference>
<dbReference type="GO" id="GO:0003677">
    <property type="term" value="F:DNA binding"/>
    <property type="evidence" value="ECO:0007669"/>
    <property type="project" value="UniProtKB-KW"/>
</dbReference>
<dbReference type="Gene3D" id="1.10.10.10">
    <property type="entry name" value="Winged helix-like DNA-binding domain superfamily/Winged helix DNA-binding domain"/>
    <property type="match status" value="1"/>
</dbReference>
<dbReference type="PANTHER" id="PTHR44688">
    <property type="entry name" value="DNA-BINDING TRANSCRIPTIONAL ACTIVATOR DEVR_DOSR"/>
    <property type="match status" value="1"/>
</dbReference>
<evidence type="ECO:0000259" key="4">
    <source>
        <dbReference type="PROSITE" id="PS50043"/>
    </source>
</evidence>
<evidence type="ECO:0000256" key="1">
    <source>
        <dbReference type="ARBA" id="ARBA00023015"/>
    </source>
</evidence>
<evidence type="ECO:0000256" key="2">
    <source>
        <dbReference type="ARBA" id="ARBA00023125"/>
    </source>
</evidence>
<dbReference type="InterPro" id="IPR016032">
    <property type="entry name" value="Sig_transdc_resp-reg_C-effctor"/>
</dbReference>
<dbReference type="PATRIC" id="fig|1029756.8.peg.3380"/>
<dbReference type="PRINTS" id="PR00038">
    <property type="entry name" value="HTHLUXR"/>
</dbReference>
<dbReference type="PANTHER" id="PTHR44688:SF16">
    <property type="entry name" value="DNA-BINDING TRANSCRIPTIONAL ACTIVATOR DEVR_DOSR"/>
    <property type="match status" value="1"/>
</dbReference>
<sequence length="376" mass="39882">MTHLLSDRTVLDLVEHIYAAGCDPDQWKTFVDRVHEAVPGSAFSVHLAIEGTHLSGSAAGIPPEQIESYFAHYHTVNPYNDLFRKIPVGQVHTVSGLVPEGWLDRHVFYHEWLKPAGDLKCGTGMVIARDSRRLLRLSFDLPYRLAHLEKPAAELVGRLGPHLARAFEVNERLGAASAAEATLEAMIGRVDGAAILVSAGGKVVMMNAPGEALARSGSLIRISKGEGRLSFSNPDDDGAYAGLLQTALDSAARGGPLVFRAAGDPAGAAVTVLPLRAVSSFAASRASAMALVVVRTGEKAQELPQDAMRSLYRLTAAESDVASLIASGRSVAEIAETLEVSKVTVRNQLAAAMGKMGVNRQAELVAAVAALSVRLR</sequence>
<keyword evidence="2" id="KW-0238">DNA-binding</keyword>